<reference evidence="1" key="1">
    <citation type="submission" date="2019-02" db="EMBL/GenBank/DDBJ databases">
        <authorList>
            <person name="Gruber-Vodicka R. H."/>
            <person name="Seah K. B. B."/>
        </authorList>
    </citation>
    <scope>NUCLEOTIDE SEQUENCE</scope>
    <source>
        <strain evidence="1">BECK_BY1</strain>
    </source>
</reference>
<accession>A0A450ZVR3</accession>
<dbReference type="EMBL" id="CAADFX010000071">
    <property type="protein sequence ID" value="VFK57880.1"/>
    <property type="molecule type" value="Genomic_DNA"/>
</dbReference>
<evidence type="ECO:0000313" key="1">
    <source>
        <dbReference type="EMBL" id="VFK57880.1"/>
    </source>
</evidence>
<organism evidence="1">
    <name type="scientific">Candidatus Kentrum sp. TUN</name>
    <dbReference type="NCBI Taxonomy" id="2126343"/>
    <lineage>
        <taxon>Bacteria</taxon>
        <taxon>Pseudomonadati</taxon>
        <taxon>Pseudomonadota</taxon>
        <taxon>Gammaproteobacteria</taxon>
        <taxon>Candidatus Kentrum</taxon>
    </lineage>
</organism>
<gene>
    <name evidence="1" type="ORF">BECKTUN1418D_GA0071000_10711</name>
</gene>
<dbReference type="AlphaFoldDB" id="A0A450ZVR3"/>
<dbReference type="CDD" id="cd18785">
    <property type="entry name" value="SF2_C"/>
    <property type="match status" value="1"/>
</dbReference>
<sequence>MNIAPWGKRAHRRIELTGYAKTGRALFLALPISWKGSLVQYAGRIHRESLGKTRVTGIRLCGLCPPNAGKDVPEAGEGLSGNGV</sequence>
<name>A0A450ZVR3_9GAMM</name>
<proteinExistence type="predicted"/>
<protein>
    <submittedName>
        <fullName evidence="1">Uncharacterized protein</fullName>
    </submittedName>
</protein>